<comment type="caution">
    <text evidence="12">The sequence shown here is derived from an EMBL/GenBank/DDBJ whole genome shotgun (WGS) entry which is preliminary data.</text>
</comment>
<dbReference type="SUPFAM" id="SSF51735">
    <property type="entry name" value="NAD(P)-binding Rossmann-fold domains"/>
    <property type="match status" value="1"/>
</dbReference>
<comment type="subcellular location">
    <subcellularLocation>
        <location evidence="1">Endoplasmic reticulum</location>
    </subcellularLocation>
</comment>
<dbReference type="Pfam" id="PF00106">
    <property type="entry name" value="adh_short"/>
    <property type="match status" value="1"/>
</dbReference>
<evidence type="ECO:0000256" key="3">
    <source>
        <dbReference type="ARBA" id="ARBA00004991"/>
    </source>
</evidence>
<dbReference type="FunFam" id="3.40.50.720:FF:000468">
    <property type="entry name" value="Short-chain dehydrogenase, putative"/>
    <property type="match status" value="1"/>
</dbReference>
<dbReference type="CDD" id="cd08939">
    <property type="entry name" value="KDSR-like_SDR_c"/>
    <property type="match status" value="1"/>
</dbReference>
<comment type="pathway">
    <text evidence="3">Sphingolipid metabolism.</text>
</comment>
<dbReference type="SMART" id="SM00822">
    <property type="entry name" value="PKS_KR"/>
    <property type="match status" value="1"/>
</dbReference>
<evidence type="ECO:0000256" key="10">
    <source>
        <dbReference type="SAM" id="Phobius"/>
    </source>
</evidence>
<proteinExistence type="predicted"/>
<evidence type="ECO:0000256" key="8">
    <source>
        <dbReference type="ARBA" id="ARBA00023098"/>
    </source>
</evidence>
<keyword evidence="10" id="KW-1133">Transmembrane helix</keyword>
<name>A0A3M7L5F3_AUXPR</name>
<dbReference type="AlphaFoldDB" id="A0A3M7L5F3"/>
<keyword evidence="5" id="KW-0521">NADP</keyword>
<dbReference type="GO" id="GO:0006666">
    <property type="term" value="P:3-keto-sphinganine metabolic process"/>
    <property type="evidence" value="ECO:0007669"/>
    <property type="project" value="InterPro"/>
</dbReference>
<evidence type="ECO:0000256" key="6">
    <source>
        <dbReference type="ARBA" id="ARBA00022919"/>
    </source>
</evidence>
<dbReference type="PANTHER" id="PTHR43550:SF3">
    <property type="entry name" value="3-KETODIHYDROSPHINGOSINE REDUCTASE"/>
    <property type="match status" value="1"/>
</dbReference>
<dbReference type="GO" id="GO:0030148">
    <property type="term" value="P:sphingolipid biosynthetic process"/>
    <property type="evidence" value="ECO:0007669"/>
    <property type="project" value="InterPro"/>
</dbReference>
<dbReference type="InterPro" id="IPR002347">
    <property type="entry name" value="SDR_fam"/>
</dbReference>
<accession>A0A3M7L5F3</accession>
<keyword evidence="4" id="KW-0256">Endoplasmic reticulum</keyword>
<keyword evidence="6" id="KW-0746">Sphingolipid metabolism</keyword>
<keyword evidence="7" id="KW-0560">Oxidoreductase</keyword>
<protein>
    <recommendedName>
        <fullName evidence="9">3-dehydrosphinganine reductase</fullName>
        <ecNumber evidence="9">1.1.1.102</ecNumber>
    </recommendedName>
</protein>
<feature type="non-terminal residue" evidence="12">
    <location>
        <position position="1"/>
    </location>
</feature>
<evidence type="ECO:0000256" key="4">
    <source>
        <dbReference type="ARBA" id="ARBA00022824"/>
    </source>
</evidence>
<dbReference type="GO" id="GO:0005789">
    <property type="term" value="C:endoplasmic reticulum membrane"/>
    <property type="evidence" value="ECO:0007669"/>
    <property type="project" value="TreeGrafter"/>
</dbReference>
<evidence type="ECO:0000313" key="12">
    <source>
        <dbReference type="EMBL" id="RMZ56736.1"/>
    </source>
</evidence>
<evidence type="ECO:0000313" key="13">
    <source>
        <dbReference type="Proteomes" id="UP000279271"/>
    </source>
</evidence>
<evidence type="ECO:0000259" key="11">
    <source>
        <dbReference type="SMART" id="SM00822"/>
    </source>
</evidence>
<dbReference type="Proteomes" id="UP000279271">
    <property type="component" value="Unassembled WGS sequence"/>
</dbReference>
<comment type="pathway">
    <text evidence="2">Lipid metabolism; sphingolipid metabolism.</text>
</comment>
<dbReference type="EC" id="1.1.1.102" evidence="9"/>
<gene>
    <name evidence="12" type="ORF">APUTEX25_002825</name>
</gene>
<evidence type="ECO:0000256" key="9">
    <source>
        <dbReference type="ARBA" id="ARBA00026112"/>
    </source>
</evidence>
<organism evidence="12 13">
    <name type="scientific">Auxenochlorella protothecoides</name>
    <name type="common">Green microalga</name>
    <name type="synonym">Chlorella protothecoides</name>
    <dbReference type="NCBI Taxonomy" id="3075"/>
    <lineage>
        <taxon>Eukaryota</taxon>
        <taxon>Viridiplantae</taxon>
        <taxon>Chlorophyta</taxon>
        <taxon>core chlorophytes</taxon>
        <taxon>Trebouxiophyceae</taxon>
        <taxon>Chlorellales</taxon>
        <taxon>Chlorellaceae</taxon>
        <taxon>Auxenochlorella</taxon>
    </lineage>
</organism>
<dbReference type="GO" id="GO:0047560">
    <property type="term" value="F:3-dehydrosphinganine reductase activity"/>
    <property type="evidence" value="ECO:0007669"/>
    <property type="project" value="UniProtKB-EC"/>
</dbReference>
<dbReference type="Gene3D" id="3.40.50.720">
    <property type="entry name" value="NAD(P)-binding Rossmann-like Domain"/>
    <property type="match status" value="1"/>
</dbReference>
<reference evidence="13" key="1">
    <citation type="journal article" date="2018" name="Algal Res.">
        <title>Characterization of plant carbon substrate utilization by Auxenochlorella protothecoides.</title>
        <authorList>
            <person name="Vogler B.W."/>
            <person name="Starkenburg S.R."/>
            <person name="Sudasinghe N."/>
            <person name="Schambach J.Y."/>
            <person name="Rollin J.A."/>
            <person name="Pattathil S."/>
            <person name="Barry A.N."/>
        </authorList>
    </citation>
    <scope>NUCLEOTIDE SEQUENCE [LARGE SCALE GENOMIC DNA]</scope>
    <source>
        <strain evidence="13">UTEX 25</strain>
    </source>
</reference>
<keyword evidence="8" id="KW-0443">Lipid metabolism</keyword>
<evidence type="ECO:0000256" key="7">
    <source>
        <dbReference type="ARBA" id="ARBA00023002"/>
    </source>
</evidence>
<feature type="domain" description="Ketoreductase" evidence="11">
    <location>
        <begin position="54"/>
        <end position="238"/>
    </location>
</feature>
<evidence type="ECO:0000256" key="5">
    <source>
        <dbReference type="ARBA" id="ARBA00022857"/>
    </source>
</evidence>
<evidence type="ECO:0000256" key="1">
    <source>
        <dbReference type="ARBA" id="ARBA00004240"/>
    </source>
</evidence>
<dbReference type="PANTHER" id="PTHR43550">
    <property type="entry name" value="3-KETODIHYDROSPHINGOSINE REDUCTASE"/>
    <property type="match status" value="1"/>
</dbReference>
<keyword evidence="10" id="KW-0472">Membrane</keyword>
<dbReference type="InterPro" id="IPR036291">
    <property type="entry name" value="NAD(P)-bd_dom_sf"/>
</dbReference>
<sequence length="348" mass="36885">IYLIRVQEHPQQFLYGSKPPHAMLDVLLTVVVASVVGHILTMVFWKASCPVRDQHVFITGGSKGIGLAVAEEVLRRGARVTIAARNRDDLSKARASLAAACPASRGKIHTVAADTTSVDQLHAAAQSAEGALGPVDVVICNAGLSLPGLFSDSSLENFQRQADVNYLGTVKTIKAFLPGMLERRQGHICIISSALAICGFAGYSSYAPTKWALRGLADCLRNELAGTGVGMSIGYPPDTQTPGFASENELKPKLCLAANAALGSEVFPAEKAGRVACSIVQGIERRAYHISSPDFGQTLLMDSMTSLSPKVLPLALSVLLAPVTNIVLSLLRWRMDRAVVKARQGGAS</sequence>
<feature type="transmembrane region" description="Helical" evidence="10">
    <location>
        <begin position="26"/>
        <end position="45"/>
    </location>
</feature>
<feature type="transmembrane region" description="Helical" evidence="10">
    <location>
        <begin position="188"/>
        <end position="206"/>
    </location>
</feature>
<keyword evidence="10" id="KW-0812">Transmembrane</keyword>
<dbReference type="InterPro" id="IPR057326">
    <property type="entry name" value="KR_dom"/>
</dbReference>
<dbReference type="InterPro" id="IPR045022">
    <property type="entry name" value="KDSR-like"/>
</dbReference>
<feature type="transmembrane region" description="Helical" evidence="10">
    <location>
        <begin position="311"/>
        <end position="331"/>
    </location>
</feature>
<evidence type="ECO:0000256" key="2">
    <source>
        <dbReference type="ARBA" id="ARBA00004760"/>
    </source>
</evidence>
<dbReference type="PRINTS" id="PR00081">
    <property type="entry name" value="GDHRDH"/>
</dbReference>
<dbReference type="EMBL" id="QOKY01000135">
    <property type="protein sequence ID" value="RMZ56736.1"/>
    <property type="molecule type" value="Genomic_DNA"/>
</dbReference>